<protein>
    <recommendedName>
        <fullName evidence="4">Hsp70 family protein</fullName>
    </recommendedName>
</protein>
<evidence type="ECO:0000256" key="1">
    <source>
        <dbReference type="ARBA" id="ARBA00022741"/>
    </source>
</evidence>
<dbReference type="PRINTS" id="PR00301">
    <property type="entry name" value="HEATSHOCK70"/>
</dbReference>
<sequence length="158" mass="17812">VFDLGGGTFDVAIMSAKEGRLSVVDHCGDNYLGGKDFDWKIVENIIHPVLIKEYNLPNLGRSEEYQMLNAVLKNAAEEAKIELSVRDEASIIVHPREIIKDRDGRVIDIVIPIKRNQFELLIKKYIEKAINLFEQVLKKQGLSPNDINQLILVGGSTR</sequence>
<dbReference type="GO" id="GO:0140662">
    <property type="term" value="F:ATP-dependent protein folding chaperone"/>
    <property type="evidence" value="ECO:0007669"/>
    <property type="project" value="InterPro"/>
</dbReference>
<gene>
    <name evidence="3" type="ORF">S12H4_24406</name>
</gene>
<dbReference type="AlphaFoldDB" id="X1SEU6"/>
<dbReference type="Pfam" id="PF00012">
    <property type="entry name" value="HSP70"/>
    <property type="match status" value="1"/>
</dbReference>
<name>X1SEU6_9ZZZZ</name>
<proteinExistence type="predicted"/>
<dbReference type="PANTHER" id="PTHR19375">
    <property type="entry name" value="HEAT SHOCK PROTEIN 70KDA"/>
    <property type="match status" value="1"/>
</dbReference>
<dbReference type="Gene3D" id="3.30.420.40">
    <property type="match status" value="1"/>
</dbReference>
<keyword evidence="1" id="KW-0547">Nucleotide-binding</keyword>
<dbReference type="SUPFAM" id="SSF53067">
    <property type="entry name" value="Actin-like ATPase domain"/>
    <property type="match status" value="1"/>
</dbReference>
<dbReference type="GO" id="GO:0005524">
    <property type="term" value="F:ATP binding"/>
    <property type="evidence" value="ECO:0007669"/>
    <property type="project" value="UniProtKB-KW"/>
</dbReference>
<evidence type="ECO:0000256" key="2">
    <source>
        <dbReference type="ARBA" id="ARBA00022840"/>
    </source>
</evidence>
<comment type="caution">
    <text evidence="3">The sequence shown here is derived from an EMBL/GenBank/DDBJ whole genome shotgun (WGS) entry which is preliminary data.</text>
</comment>
<organism evidence="3">
    <name type="scientific">marine sediment metagenome</name>
    <dbReference type="NCBI Taxonomy" id="412755"/>
    <lineage>
        <taxon>unclassified sequences</taxon>
        <taxon>metagenomes</taxon>
        <taxon>ecological metagenomes</taxon>
    </lineage>
</organism>
<evidence type="ECO:0000313" key="3">
    <source>
        <dbReference type="EMBL" id="GAI77676.1"/>
    </source>
</evidence>
<feature type="non-terminal residue" evidence="3">
    <location>
        <position position="158"/>
    </location>
</feature>
<accession>X1SEU6</accession>
<dbReference type="EMBL" id="BARW01013235">
    <property type="protein sequence ID" value="GAI77676.1"/>
    <property type="molecule type" value="Genomic_DNA"/>
</dbReference>
<dbReference type="InterPro" id="IPR013126">
    <property type="entry name" value="Hsp_70_fam"/>
</dbReference>
<feature type="non-terminal residue" evidence="3">
    <location>
        <position position="1"/>
    </location>
</feature>
<dbReference type="Gene3D" id="3.90.640.10">
    <property type="entry name" value="Actin, Chain A, domain 4"/>
    <property type="match status" value="1"/>
</dbReference>
<dbReference type="FunFam" id="3.90.640.10:FF:000003">
    <property type="entry name" value="Molecular chaperone DnaK"/>
    <property type="match status" value="1"/>
</dbReference>
<keyword evidence="2" id="KW-0067">ATP-binding</keyword>
<evidence type="ECO:0008006" key="4">
    <source>
        <dbReference type="Google" id="ProtNLM"/>
    </source>
</evidence>
<reference evidence="3" key="1">
    <citation type="journal article" date="2014" name="Front. Microbiol.">
        <title>High frequency of phylogenetically diverse reductive dehalogenase-homologous genes in deep subseafloor sedimentary metagenomes.</title>
        <authorList>
            <person name="Kawai M."/>
            <person name="Futagami T."/>
            <person name="Toyoda A."/>
            <person name="Takaki Y."/>
            <person name="Nishi S."/>
            <person name="Hori S."/>
            <person name="Arai W."/>
            <person name="Tsubouchi T."/>
            <person name="Morono Y."/>
            <person name="Uchiyama I."/>
            <person name="Ito T."/>
            <person name="Fujiyama A."/>
            <person name="Inagaki F."/>
            <person name="Takami H."/>
        </authorList>
    </citation>
    <scope>NUCLEOTIDE SEQUENCE</scope>
    <source>
        <strain evidence="3">Expedition CK06-06</strain>
    </source>
</reference>
<dbReference type="InterPro" id="IPR043129">
    <property type="entry name" value="ATPase_NBD"/>
</dbReference>